<name>A0A316WRR6_9FLAO</name>
<dbReference type="RefSeq" id="WP_103231706.1">
    <property type="nucleotide sequence ID" value="NZ_PPEG02000004.1"/>
</dbReference>
<dbReference type="EMBL" id="PPEG02000004">
    <property type="protein sequence ID" value="PWN61918.1"/>
    <property type="molecule type" value="Genomic_DNA"/>
</dbReference>
<comment type="caution">
    <text evidence="2">The sequence shown here is derived from an EMBL/GenBank/DDBJ whole genome shotgun (WGS) entry which is preliminary data.</text>
</comment>
<reference evidence="2 3" key="1">
    <citation type="submission" date="2018-04" db="EMBL/GenBank/DDBJ databases">
        <title>Chryseobacterium oncorhynchi 701B-08T from rainbow trout, and Chryseobacterium viscerum 687B-08T from diseased fish.</title>
        <authorList>
            <person name="Jeong J.-J."/>
            <person name="Lee Y.J."/>
            <person name="Pathiraja D."/>
            <person name="Park B."/>
            <person name="Choi I.-G."/>
            <person name="Kim K.D."/>
        </authorList>
    </citation>
    <scope>NUCLEOTIDE SEQUENCE [LARGE SCALE GENOMIC DNA]</scope>
    <source>
        <strain evidence="2 3">687B-08</strain>
    </source>
</reference>
<evidence type="ECO:0000313" key="2">
    <source>
        <dbReference type="EMBL" id="PWN61918.1"/>
    </source>
</evidence>
<proteinExistence type="predicted"/>
<dbReference type="Proteomes" id="UP000236413">
    <property type="component" value="Unassembled WGS sequence"/>
</dbReference>
<organism evidence="2 3">
    <name type="scientific">Chryseobacterium viscerum</name>
    <dbReference type="NCBI Taxonomy" id="1037377"/>
    <lineage>
        <taxon>Bacteria</taxon>
        <taxon>Pseudomonadati</taxon>
        <taxon>Bacteroidota</taxon>
        <taxon>Flavobacteriia</taxon>
        <taxon>Flavobacteriales</taxon>
        <taxon>Weeksellaceae</taxon>
        <taxon>Chryseobacterium group</taxon>
        <taxon>Chryseobacterium</taxon>
    </lineage>
</organism>
<sequence length="316" mass="36777">MNLQLIELAIGLVFVYLLLSIFAMTVMEMISTFFRMRGEMLKSTIEKMLFDKSKNPEKINEFYEQPLILFLGDDVSTSSYLDQLLSKKYKKLPSYLKKEDFYAILLSFINDKQFSDSLEEIQKKIEQASFSENTKSHLLFLLKKSAGNITDFKQEIIHWFDECMERANTWYSRRVQYILLVLGFVIAFAVNGDTLRMIDKLNSDEKLRKELVESAAEYVKKNPEITERPKDSLSMPVKIEKEYNTLLSESHNLLGWEKAKPGQVKENDKSNVKDIFFRILGFLLTAFAISLGSSFWFDMLKKLLNIRTLGKPTQNP</sequence>
<keyword evidence="1" id="KW-0812">Transmembrane</keyword>
<keyword evidence="1" id="KW-1133">Transmembrane helix</keyword>
<keyword evidence="1" id="KW-0472">Membrane</keyword>
<accession>A0A316WRR6</accession>
<evidence type="ECO:0000313" key="3">
    <source>
        <dbReference type="Proteomes" id="UP000236413"/>
    </source>
</evidence>
<feature type="transmembrane region" description="Helical" evidence="1">
    <location>
        <begin position="275"/>
        <end position="297"/>
    </location>
</feature>
<protein>
    <submittedName>
        <fullName evidence="2">Uncharacterized protein</fullName>
    </submittedName>
</protein>
<feature type="transmembrane region" description="Helical" evidence="1">
    <location>
        <begin position="6"/>
        <end position="27"/>
    </location>
</feature>
<gene>
    <name evidence="2" type="ORF">C1634_011705</name>
</gene>
<dbReference type="AlphaFoldDB" id="A0A316WRR6"/>
<feature type="transmembrane region" description="Helical" evidence="1">
    <location>
        <begin position="175"/>
        <end position="192"/>
    </location>
</feature>
<evidence type="ECO:0000256" key="1">
    <source>
        <dbReference type="SAM" id="Phobius"/>
    </source>
</evidence>